<gene>
    <name evidence="4" type="ORF">EDC38_1958</name>
</gene>
<evidence type="ECO:0000259" key="3">
    <source>
        <dbReference type="SMART" id="SM00047"/>
    </source>
</evidence>
<dbReference type="SMART" id="SM00047">
    <property type="entry name" value="LYZ2"/>
    <property type="match status" value="1"/>
</dbReference>
<protein>
    <submittedName>
        <fullName evidence="4">Bax protein</fullName>
    </submittedName>
</protein>
<evidence type="ECO:0000313" key="5">
    <source>
        <dbReference type="Proteomes" id="UP000273643"/>
    </source>
</evidence>
<dbReference type="RefSeq" id="WP_123638348.1">
    <property type="nucleotide sequence ID" value="NZ_RJUK01000001.1"/>
</dbReference>
<dbReference type="PANTHER" id="PTHR40572">
    <property type="entry name" value="PROTEIN BAX"/>
    <property type="match status" value="1"/>
</dbReference>
<feature type="region of interest" description="Disordered" evidence="1">
    <location>
        <begin position="281"/>
        <end position="300"/>
    </location>
</feature>
<evidence type="ECO:0000313" key="4">
    <source>
        <dbReference type="EMBL" id="ROQ21334.1"/>
    </source>
</evidence>
<feature type="domain" description="Mannosyl-glycoprotein endo-beta-N-acetylglucosamidase-like" evidence="3">
    <location>
        <begin position="117"/>
        <end position="260"/>
    </location>
</feature>
<dbReference type="OrthoDB" id="9788155at2"/>
<keyword evidence="2" id="KW-0472">Membrane</keyword>
<reference evidence="4 5" key="1">
    <citation type="submission" date="2018-11" db="EMBL/GenBank/DDBJ databases">
        <title>Genomic Encyclopedia of Type Strains, Phase IV (KMG-IV): sequencing the most valuable type-strain genomes for metagenomic binning, comparative biology and taxonomic classification.</title>
        <authorList>
            <person name="Goeker M."/>
        </authorList>
    </citation>
    <scope>NUCLEOTIDE SEQUENCE [LARGE SCALE GENOMIC DNA]</scope>
    <source>
        <strain evidence="4 5">DSM 16974</strain>
    </source>
</reference>
<dbReference type="AlphaFoldDB" id="A0A3N1NNM8"/>
<keyword evidence="5" id="KW-1185">Reference proteome</keyword>
<dbReference type="Gene3D" id="1.10.530.10">
    <property type="match status" value="1"/>
</dbReference>
<name>A0A3N1NNM8_9GAMM</name>
<accession>A0A3N1NNM8</accession>
<dbReference type="Pfam" id="PF01832">
    <property type="entry name" value="Glucosaminidase"/>
    <property type="match status" value="1"/>
</dbReference>
<dbReference type="GO" id="GO:0004040">
    <property type="term" value="F:amidase activity"/>
    <property type="evidence" value="ECO:0007669"/>
    <property type="project" value="InterPro"/>
</dbReference>
<dbReference type="Proteomes" id="UP000273643">
    <property type="component" value="Unassembled WGS sequence"/>
</dbReference>
<feature type="transmembrane region" description="Helical" evidence="2">
    <location>
        <begin position="7"/>
        <end position="30"/>
    </location>
</feature>
<dbReference type="InterPro" id="IPR002901">
    <property type="entry name" value="MGlyc_endo_b_GlcNAc-like_dom"/>
</dbReference>
<evidence type="ECO:0000256" key="1">
    <source>
        <dbReference type="SAM" id="MobiDB-lite"/>
    </source>
</evidence>
<dbReference type="PANTHER" id="PTHR40572:SF1">
    <property type="entry name" value="PROTEIN BAX"/>
    <property type="match status" value="1"/>
</dbReference>
<keyword evidence="2" id="KW-0812">Transmembrane</keyword>
<comment type="caution">
    <text evidence="4">The sequence shown here is derived from an EMBL/GenBank/DDBJ whole genome shotgun (WGS) entry which is preliminary data.</text>
</comment>
<organism evidence="4 5">
    <name type="scientific">Marinimicrobium koreense</name>
    <dbReference type="NCBI Taxonomy" id="306545"/>
    <lineage>
        <taxon>Bacteria</taxon>
        <taxon>Pseudomonadati</taxon>
        <taxon>Pseudomonadota</taxon>
        <taxon>Gammaproteobacteria</taxon>
        <taxon>Cellvibrionales</taxon>
        <taxon>Cellvibrionaceae</taxon>
        <taxon>Marinimicrobium</taxon>
    </lineage>
</organism>
<dbReference type="InterPro" id="IPR053195">
    <property type="entry name" value="Bax-like"/>
</dbReference>
<evidence type="ECO:0000256" key="2">
    <source>
        <dbReference type="SAM" id="Phobius"/>
    </source>
</evidence>
<sequence length="300" mass="34209">MKQGFTQWLLGLGLVAFPLGCLVLTFYLAYHPPQPMEESVAGRQEPPAVPRPAEVKQLPDFASIGHIPDRKRAFFEMLIPMVEWRNHQLEQLREDVIDMRSVLAADKSLSNRQRAQLERLRIHFRVDEDNYPNASDALDELHKRVDILPLEMVLAQGAAESGWGTSRFAQEANNLFGQWCYRKGCGLVPNARSDDMSHEVQKFATVNEAVSTYFRNINTNRAYREVREIRAQQRAQDMAPTGMAMVQGLIRYSSRGQAYIEELKELISYNELEQVHEAWLTPEEPEVPAKAEAEPQTEAG</sequence>
<proteinExistence type="predicted"/>
<dbReference type="EMBL" id="RJUK01000001">
    <property type="protein sequence ID" value="ROQ21334.1"/>
    <property type="molecule type" value="Genomic_DNA"/>
</dbReference>
<keyword evidence="2" id="KW-1133">Transmembrane helix</keyword>